<organism evidence="2 3">
    <name type="scientific">Burkholderia contaminans</name>
    <dbReference type="NCBI Taxonomy" id="488447"/>
    <lineage>
        <taxon>Bacteria</taxon>
        <taxon>Pseudomonadati</taxon>
        <taxon>Pseudomonadota</taxon>
        <taxon>Betaproteobacteria</taxon>
        <taxon>Burkholderiales</taxon>
        <taxon>Burkholderiaceae</taxon>
        <taxon>Burkholderia</taxon>
        <taxon>Burkholderia cepacia complex</taxon>
    </lineage>
</organism>
<evidence type="ECO:0000313" key="2">
    <source>
        <dbReference type="EMBL" id="RQT34914.1"/>
    </source>
</evidence>
<dbReference type="AlphaFoldDB" id="A0A3N8RGJ7"/>
<protein>
    <submittedName>
        <fullName evidence="2">Uncharacterized protein</fullName>
    </submittedName>
</protein>
<dbReference type="EMBL" id="QTQX01000003">
    <property type="protein sequence ID" value="RQT34914.1"/>
    <property type="molecule type" value="Genomic_DNA"/>
</dbReference>
<evidence type="ECO:0000313" key="3">
    <source>
        <dbReference type="Proteomes" id="UP000269271"/>
    </source>
</evidence>
<comment type="caution">
    <text evidence="2">The sequence shown here is derived from an EMBL/GenBank/DDBJ whole genome shotgun (WGS) entry which is preliminary data.</text>
</comment>
<proteinExistence type="predicted"/>
<gene>
    <name evidence="2" type="ORF">DF037_06145</name>
</gene>
<reference evidence="2 3" key="1">
    <citation type="submission" date="2018-08" db="EMBL/GenBank/DDBJ databases">
        <title>Comparative analysis of Burkholderia isolates from Puerto Rico.</title>
        <authorList>
            <person name="Hall C."/>
            <person name="Sahl J."/>
            <person name="Wagner D."/>
        </authorList>
    </citation>
    <scope>NUCLEOTIDE SEQUENCE [LARGE SCALE GENOMIC DNA]</scope>
    <source>
        <strain evidence="2 3">Bp9001</strain>
    </source>
</reference>
<sequence length="134" mass="15703">MKARRKYRNAWRAQGRRRRERTFPDPTRVLHRTDTMWRARLMAAVFARLRTDGIRSSVTGCRVVATSAGRGTAVDRRDRRAENEAFAPTTGVTRMRRRVRITDRRVSSILVNWIARPPTQCARLFSWMPRGDFT</sequence>
<dbReference type="Proteomes" id="UP000269271">
    <property type="component" value="Unassembled WGS sequence"/>
</dbReference>
<evidence type="ECO:0000256" key="1">
    <source>
        <dbReference type="SAM" id="MobiDB-lite"/>
    </source>
</evidence>
<feature type="region of interest" description="Disordered" evidence="1">
    <location>
        <begin position="1"/>
        <end position="20"/>
    </location>
</feature>
<accession>A0A3N8RGJ7</accession>
<name>A0A3N8RGJ7_9BURK</name>